<keyword evidence="5 9" id="KW-0812">Transmembrane</keyword>
<keyword evidence="7 9" id="KW-0472">Membrane</keyword>
<dbReference type="NCBIfam" id="TIGR00879">
    <property type="entry name" value="SP"/>
    <property type="match status" value="1"/>
</dbReference>
<evidence type="ECO:0000256" key="3">
    <source>
        <dbReference type="ARBA" id="ARBA00022448"/>
    </source>
</evidence>
<reference evidence="12" key="1">
    <citation type="journal article" date="2019" name="Int. J. Syst. Evol. Microbiol.">
        <title>The Global Catalogue of Microorganisms (GCM) 10K type strain sequencing project: providing services to taxonomists for standard genome sequencing and annotation.</title>
        <authorList>
            <consortium name="The Broad Institute Genomics Platform"/>
            <consortium name="The Broad Institute Genome Sequencing Center for Infectious Disease"/>
            <person name="Wu L."/>
            <person name="Ma J."/>
        </authorList>
    </citation>
    <scope>NUCLEOTIDE SEQUENCE [LARGE SCALE GENOMIC DNA]</scope>
    <source>
        <strain evidence="12">JCM 4087</strain>
    </source>
</reference>
<dbReference type="CDD" id="cd17359">
    <property type="entry name" value="MFS_XylE_like"/>
    <property type="match status" value="1"/>
</dbReference>
<dbReference type="InterPro" id="IPR050814">
    <property type="entry name" value="Myo-inositol_Transporter"/>
</dbReference>
<dbReference type="Proteomes" id="UP001596091">
    <property type="component" value="Unassembled WGS sequence"/>
</dbReference>
<evidence type="ECO:0000256" key="2">
    <source>
        <dbReference type="ARBA" id="ARBA00010992"/>
    </source>
</evidence>
<keyword evidence="12" id="KW-1185">Reference proteome</keyword>
<dbReference type="InterPro" id="IPR036259">
    <property type="entry name" value="MFS_trans_sf"/>
</dbReference>
<feature type="transmembrane region" description="Helical" evidence="9">
    <location>
        <begin position="440"/>
        <end position="459"/>
    </location>
</feature>
<dbReference type="InterPro" id="IPR005828">
    <property type="entry name" value="MFS_sugar_transport-like"/>
</dbReference>
<comment type="caution">
    <text evidence="11">The sequence shown here is derived from an EMBL/GenBank/DDBJ whole genome shotgun (WGS) entry which is preliminary data.</text>
</comment>
<gene>
    <name evidence="11" type="ORF">ACFPT7_03725</name>
</gene>
<feature type="transmembrane region" description="Helical" evidence="9">
    <location>
        <begin position="151"/>
        <end position="174"/>
    </location>
</feature>
<name>A0ABW1EBF8_9BACT</name>
<dbReference type="Gene3D" id="1.20.1250.20">
    <property type="entry name" value="MFS general substrate transporter like domains"/>
    <property type="match status" value="1"/>
</dbReference>
<dbReference type="PRINTS" id="PR00171">
    <property type="entry name" value="SUGRTRNSPORT"/>
</dbReference>
<dbReference type="PANTHER" id="PTHR48020:SF12">
    <property type="entry name" value="PROTON MYO-INOSITOL COTRANSPORTER"/>
    <property type="match status" value="1"/>
</dbReference>
<feature type="transmembrane region" description="Helical" evidence="9">
    <location>
        <begin position="345"/>
        <end position="366"/>
    </location>
</feature>
<evidence type="ECO:0000259" key="10">
    <source>
        <dbReference type="PROSITE" id="PS50850"/>
    </source>
</evidence>
<dbReference type="RefSeq" id="WP_263333778.1">
    <property type="nucleotide sequence ID" value="NZ_JAGSYH010000002.1"/>
</dbReference>
<evidence type="ECO:0000256" key="7">
    <source>
        <dbReference type="ARBA" id="ARBA00023136"/>
    </source>
</evidence>
<evidence type="ECO:0000256" key="9">
    <source>
        <dbReference type="SAM" id="Phobius"/>
    </source>
</evidence>
<dbReference type="EMBL" id="JBHSPH010000001">
    <property type="protein sequence ID" value="MFC5861393.1"/>
    <property type="molecule type" value="Genomic_DNA"/>
</dbReference>
<evidence type="ECO:0000256" key="4">
    <source>
        <dbReference type="ARBA" id="ARBA00022475"/>
    </source>
</evidence>
<feature type="transmembrane region" description="Helical" evidence="9">
    <location>
        <begin position="93"/>
        <end position="112"/>
    </location>
</feature>
<evidence type="ECO:0000256" key="8">
    <source>
        <dbReference type="RuleBase" id="RU003346"/>
    </source>
</evidence>
<feature type="transmembrane region" description="Helical" evidence="9">
    <location>
        <begin position="372"/>
        <end position="397"/>
    </location>
</feature>
<dbReference type="PANTHER" id="PTHR48020">
    <property type="entry name" value="PROTON MYO-INOSITOL COTRANSPORTER"/>
    <property type="match status" value="1"/>
</dbReference>
<dbReference type="InterPro" id="IPR047984">
    <property type="entry name" value="XylE-like"/>
</dbReference>
<dbReference type="Pfam" id="PF00083">
    <property type="entry name" value="Sugar_tr"/>
    <property type="match status" value="1"/>
</dbReference>
<keyword evidence="6 9" id="KW-1133">Transmembrane helix</keyword>
<feature type="transmembrane region" description="Helical" evidence="9">
    <location>
        <begin position="62"/>
        <end position="81"/>
    </location>
</feature>
<dbReference type="InterPro" id="IPR005829">
    <property type="entry name" value="Sugar_transporter_CS"/>
</dbReference>
<dbReference type="InterPro" id="IPR020846">
    <property type="entry name" value="MFS_dom"/>
</dbReference>
<dbReference type="SUPFAM" id="SSF103473">
    <property type="entry name" value="MFS general substrate transporter"/>
    <property type="match status" value="1"/>
</dbReference>
<keyword evidence="4" id="KW-1003">Cell membrane</keyword>
<evidence type="ECO:0000313" key="11">
    <source>
        <dbReference type="EMBL" id="MFC5861393.1"/>
    </source>
</evidence>
<feature type="domain" description="Major facilitator superfamily (MFS) profile" evidence="10">
    <location>
        <begin position="26"/>
        <end position="463"/>
    </location>
</feature>
<comment type="subcellular location">
    <subcellularLocation>
        <location evidence="1">Cell membrane</location>
        <topology evidence="1">Multi-pass membrane protein</topology>
    </subcellularLocation>
</comment>
<evidence type="ECO:0000256" key="5">
    <source>
        <dbReference type="ARBA" id="ARBA00022692"/>
    </source>
</evidence>
<feature type="transmembrane region" description="Helical" evidence="9">
    <location>
        <begin position="279"/>
        <end position="301"/>
    </location>
</feature>
<feature type="transmembrane region" description="Helical" evidence="9">
    <location>
        <begin position="409"/>
        <end position="428"/>
    </location>
</feature>
<feature type="transmembrane region" description="Helical" evidence="9">
    <location>
        <begin position="118"/>
        <end position="139"/>
    </location>
</feature>
<evidence type="ECO:0000256" key="1">
    <source>
        <dbReference type="ARBA" id="ARBA00004651"/>
    </source>
</evidence>
<proteinExistence type="inferred from homology"/>
<dbReference type="PROSITE" id="PS00216">
    <property type="entry name" value="SUGAR_TRANSPORT_1"/>
    <property type="match status" value="2"/>
</dbReference>
<accession>A0ABW1EBF8</accession>
<feature type="transmembrane region" description="Helical" evidence="9">
    <location>
        <begin position="316"/>
        <end position="338"/>
    </location>
</feature>
<protein>
    <submittedName>
        <fullName evidence="11">Sugar porter family MFS transporter</fullName>
    </submittedName>
</protein>
<sequence>MHGPSLSSASQSSLVEPQHSLYLWGIAVVAALGGLLFGYDWVVIGGARQFYEVYFHLTSPALVGWANSCALVGCLFGSLAAGTLADRYGRRPILLASALMFAISSVLTGWAWSFSAFIFWRILGGTAIGLSSNVSPLYIAEISPAAHRGRLVSLNQFAIVVGILLAQIVNWRVARPVPSDLPHDLLLYTWNVQYGWRWMFTAVAAPALIFTLASLFIPESPRWLCGVGRTHESRTILERIGGSAYAHAEIASIESAQRSDNALTQFSWRELFQPPFRKILLVGIALAALQQWTGINILFNYAAEVYRSAGYGANDIFLDIVITGAINLVFTVLAMLLVDRLGRRLMMLAGCIGIGVSHLLCAWAYHAQWRGAPILVLTLSAIACYALTLAPVTWVLIAEIFPLRIRSQGISIAVSALWIASFLLTYTFPLLSQLEGTGGAFLTYGVICLLGFVLVATSVPETKGRTLEQISASTIED</sequence>
<evidence type="ECO:0000256" key="6">
    <source>
        <dbReference type="ARBA" id="ARBA00022989"/>
    </source>
</evidence>
<dbReference type="InterPro" id="IPR003663">
    <property type="entry name" value="Sugar/inositol_transpt"/>
</dbReference>
<comment type="similarity">
    <text evidence="2 8">Belongs to the major facilitator superfamily. Sugar transporter (TC 2.A.1.1) family.</text>
</comment>
<feature type="transmembrane region" description="Helical" evidence="9">
    <location>
        <begin position="194"/>
        <end position="217"/>
    </location>
</feature>
<organism evidence="11 12">
    <name type="scientific">Acidicapsa dinghuensis</name>
    <dbReference type="NCBI Taxonomy" id="2218256"/>
    <lineage>
        <taxon>Bacteria</taxon>
        <taxon>Pseudomonadati</taxon>
        <taxon>Acidobacteriota</taxon>
        <taxon>Terriglobia</taxon>
        <taxon>Terriglobales</taxon>
        <taxon>Acidobacteriaceae</taxon>
        <taxon>Acidicapsa</taxon>
    </lineage>
</organism>
<dbReference type="PROSITE" id="PS50850">
    <property type="entry name" value="MFS"/>
    <property type="match status" value="1"/>
</dbReference>
<feature type="transmembrane region" description="Helical" evidence="9">
    <location>
        <begin position="21"/>
        <end position="42"/>
    </location>
</feature>
<evidence type="ECO:0000313" key="12">
    <source>
        <dbReference type="Proteomes" id="UP001596091"/>
    </source>
</evidence>
<keyword evidence="3 8" id="KW-0813">Transport</keyword>